<name>A0A0Q3WVQ8_9BACI</name>
<gene>
    <name evidence="2" type="ORF">AN964_02390</name>
</gene>
<reference evidence="2 3" key="1">
    <citation type="submission" date="2015-09" db="EMBL/GenBank/DDBJ databases">
        <title>Genome sequencing project for genomic taxonomy and phylogenomics of Bacillus-like bacteria.</title>
        <authorList>
            <person name="Liu B."/>
            <person name="Wang J."/>
            <person name="Zhu Y."/>
            <person name="Liu G."/>
            <person name="Chen Q."/>
            <person name="Chen Z."/>
            <person name="Lan J."/>
            <person name="Che J."/>
            <person name="Ge C."/>
            <person name="Shi H."/>
            <person name="Pan Z."/>
            <person name="Liu X."/>
        </authorList>
    </citation>
    <scope>NUCLEOTIDE SEQUENCE [LARGE SCALE GENOMIC DNA]</scope>
    <source>
        <strain evidence="2 3">LMG 18435</strain>
    </source>
</reference>
<dbReference type="Proteomes" id="UP000051888">
    <property type="component" value="Unassembled WGS sequence"/>
</dbReference>
<keyword evidence="1" id="KW-0812">Transmembrane</keyword>
<dbReference type="AlphaFoldDB" id="A0A0Q3WVQ8"/>
<sequence>MKLSNSTTIAIITILIFSTFLHALNKFGPFEGQLRMVGFSLFTLLCVCIGIMVRKSPWRMVGTIAYWLIFGLTQIIK</sequence>
<dbReference type="RefSeq" id="WP_055738187.1">
    <property type="nucleotide sequence ID" value="NZ_JAAIWL010000065.1"/>
</dbReference>
<keyword evidence="3" id="KW-1185">Reference proteome</keyword>
<accession>A0A0Q3WVQ8</accession>
<organism evidence="2 3">
    <name type="scientific">Heyndrickxia shackletonii</name>
    <dbReference type="NCBI Taxonomy" id="157838"/>
    <lineage>
        <taxon>Bacteria</taxon>
        <taxon>Bacillati</taxon>
        <taxon>Bacillota</taxon>
        <taxon>Bacilli</taxon>
        <taxon>Bacillales</taxon>
        <taxon>Bacillaceae</taxon>
        <taxon>Heyndrickxia</taxon>
    </lineage>
</organism>
<comment type="caution">
    <text evidence="2">The sequence shown here is derived from an EMBL/GenBank/DDBJ whole genome shotgun (WGS) entry which is preliminary data.</text>
</comment>
<evidence type="ECO:0000313" key="2">
    <source>
        <dbReference type="EMBL" id="KQL52499.1"/>
    </source>
</evidence>
<dbReference type="STRING" id="157838.AN964_02390"/>
<feature type="transmembrane region" description="Helical" evidence="1">
    <location>
        <begin position="36"/>
        <end position="53"/>
    </location>
</feature>
<dbReference type="EMBL" id="LJJC01000004">
    <property type="protein sequence ID" value="KQL52499.1"/>
    <property type="molecule type" value="Genomic_DNA"/>
</dbReference>
<dbReference type="PATRIC" id="fig|157838.3.peg.530"/>
<evidence type="ECO:0000313" key="3">
    <source>
        <dbReference type="Proteomes" id="UP000051888"/>
    </source>
</evidence>
<evidence type="ECO:0000256" key="1">
    <source>
        <dbReference type="SAM" id="Phobius"/>
    </source>
</evidence>
<protein>
    <submittedName>
        <fullName evidence="2">Uncharacterized protein</fullName>
    </submittedName>
</protein>
<keyword evidence="1" id="KW-1133">Transmembrane helix</keyword>
<dbReference type="OrthoDB" id="2974760at2"/>
<feature type="transmembrane region" description="Helical" evidence="1">
    <location>
        <begin position="6"/>
        <end position="24"/>
    </location>
</feature>
<proteinExistence type="predicted"/>
<keyword evidence="1" id="KW-0472">Membrane</keyword>